<accession>A0A3N4KRX1</accession>
<keyword evidence="4 10" id="KW-0547">Nucleotide-binding</keyword>
<dbReference type="InterPro" id="IPR020056">
    <property type="entry name" value="Rbsml_bL25/Gln-tRNA_synth_N"/>
</dbReference>
<sequence length="800" mass="89905">MSDPSLLAPRFAALGLGEKPLQEALKNKKVSTAWDEILTEAGIEATTTGVDPKAASAFAALVTATKDAGSLGGKRAYVAKAIKDGKIKSNVQVDAAVKYIKACKGDIDDAAFDKECGVGIEFTPEGIAAAVAEYMEANKEMILEQRYKAMTPVLVNLKTQTALKWAPPAEVKKEMDIQLVNLLGPKDERDAPPKKQPKAAPEAKGKKVEVKKDEEISKDRMFEEGFLAALHKPGGNEQIIPANMEAHLKATGGKVFTRFPPEPNGYLHIGHSKAIAVNFGFARYHGGECYLRYDDTNPTAEEEKYFTAILEIVEWLGFKPYQITYASDNFDKLYELAEDLIKRGYGYICHCSGEEVNAQRGGKDRGPRSECIHRNRPIEESLDLFRQMRDGKFKPQEAQLRMKQDILGSGNPQMWDLTAYRVLDAEHHRTGDKWKIYPTYDFTHCLCDSFENISHSLCTTEFINSRESYDWLCNVLEIYRPQQREYGRLNLTGTIMSKRKIARLVNEGYVRGWDDPRLYTLVAIRRRGVPPGAILSFVNELGVTTAHSFVQIKRFEQTVRRYLEDTVPRLMMITDPVRVVLENLPHDHLEEIDLPFKPSDDSFGSHPVPFTRILYIDRSDFRETDSSDYFRLAPGKSVGLLKVPHTIRATAFSKNASGEIIEIICHYENDIPFKKPKTYIQWVSDCPSKGSPVPLEARVTNQLFKSENPESNPGGFLADINPDSEQVFSKAIIEVGIHEVQRRAPWPELEGEKNQKHHGPETVRFQALRVGYFALDSDSKEGALVVNRIVTLKEDAGKSS</sequence>
<dbReference type="InterPro" id="IPR042559">
    <property type="entry name" value="Gln-tRNA-synth_Ib_RNA-bd_N_2"/>
</dbReference>
<feature type="domain" description="Glutaminyl-tRNA synthetase class Ib non-specific RNA-binding" evidence="14">
    <location>
        <begin position="171"/>
        <end position="247"/>
    </location>
</feature>
<dbReference type="InterPro" id="IPR020059">
    <property type="entry name" value="Glu/Gln-tRNA-synth_Ib_codon-bd"/>
</dbReference>
<evidence type="ECO:0000256" key="5">
    <source>
        <dbReference type="ARBA" id="ARBA00022840"/>
    </source>
</evidence>
<keyword evidence="18" id="KW-1185">Reference proteome</keyword>
<keyword evidence="3 10" id="KW-0436">Ligase</keyword>
<evidence type="ECO:0000256" key="2">
    <source>
        <dbReference type="ARBA" id="ARBA00012836"/>
    </source>
</evidence>
<dbReference type="Pfam" id="PF04557">
    <property type="entry name" value="tRNA_synt_1c_R2"/>
    <property type="match status" value="1"/>
</dbReference>
<protein>
    <recommendedName>
        <fullName evidence="2">glutamine--tRNA ligase</fullName>
        <ecNumber evidence="2">6.1.1.18</ecNumber>
    </recommendedName>
    <alternativeName>
        <fullName evidence="8">Glutaminyl-tRNA synthetase</fullName>
    </alternativeName>
</protein>
<keyword evidence="5 10" id="KW-0067">ATP-binding</keyword>
<evidence type="ECO:0000256" key="7">
    <source>
        <dbReference type="ARBA" id="ARBA00023146"/>
    </source>
</evidence>
<dbReference type="PROSITE" id="PS00178">
    <property type="entry name" value="AA_TRNA_LIGASE_I"/>
    <property type="match status" value="1"/>
</dbReference>
<dbReference type="Pfam" id="PF03950">
    <property type="entry name" value="tRNA-synt_1c_C"/>
    <property type="match status" value="1"/>
</dbReference>
<gene>
    <name evidence="17" type="ORF">P167DRAFT_505208</name>
</gene>
<dbReference type="SUPFAM" id="SSF50715">
    <property type="entry name" value="Ribosomal protein L25-like"/>
    <property type="match status" value="1"/>
</dbReference>
<dbReference type="InParanoid" id="A0A3N4KRX1"/>
<dbReference type="InterPro" id="IPR007638">
    <property type="entry name" value="Gln-tRNA-synth_Ib_RNA-bd_2"/>
</dbReference>
<dbReference type="FunCoup" id="A0A3N4KRX1">
    <property type="interactions" value="1290"/>
</dbReference>
<dbReference type="InterPro" id="IPR004514">
    <property type="entry name" value="Gln-tRNA-synth"/>
</dbReference>
<dbReference type="GO" id="GO:0005829">
    <property type="term" value="C:cytosol"/>
    <property type="evidence" value="ECO:0007669"/>
    <property type="project" value="TreeGrafter"/>
</dbReference>
<organism evidence="17 18">
    <name type="scientific">Morchella conica CCBAS932</name>
    <dbReference type="NCBI Taxonomy" id="1392247"/>
    <lineage>
        <taxon>Eukaryota</taxon>
        <taxon>Fungi</taxon>
        <taxon>Dikarya</taxon>
        <taxon>Ascomycota</taxon>
        <taxon>Pezizomycotina</taxon>
        <taxon>Pezizomycetes</taxon>
        <taxon>Pezizales</taxon>
        <taxon>Morchellaceae</taxon>
        <taxon>Morchella</taxon>
    </lineage>
</organism>
<dbReference type="InterPro" id="IPR001412">
    <property type="entry name" value="aa-tRNA-synth_I_CS"/>
</dbReference>
<dbReference type="Gene3D" id="2.40.240.10">
    <property type="entry name" value="Ribosomal Protein L25, Chain P"/>
    <property type="match status" value="2"/>
</dbReference>
<dbReference type="Proteomes" id="UP000277580">
    <property type="component" value="Unassembled WGS sequence"/>
</dbReference>
<dbReference type="PRINTS" id="PR00987">
    <property type="entry name" value="TRNASYNTHGLU"/>
</dbReference>
<evidence type="ECO:0000256" key="9">
    <source>
        <dbReference type="ARBA" id="ARBA00048270"/>
    </source>
</evidence>
<dbReference type="CDD" id="cd00807">
    <property type="entry name" value="GlnRS_core"/>
    <property type="match status" value="1"/>
</dbReference>
<dbReference type="GO" id="GO:0004819">
    <property type="term" value="F:glutamine-tRNA ligase activity"/>
    <property type="evidence" value="ECO:0007669"/>
    <property type="project" value="UniProtKB-EC"/>
</dbReference>
<dbReference type="Pfam" id="PF00749">
    <property type="entry name" value="tRNA-synt_1c"/>
    <property type="match status" value="1"/>
</dbReference>
<dbReference type="SUPFAM" id="SSF52374">
    <property type="entry name" value="Nucleotidylyl transferase"/>
    <property type="match status" value="1"/>
</dbReference>
<dbReference type="STRING" id="1392247.A0A3N4KRX1"/>
<dbReference type="InterPro" id="IPR042558">
    <property type="entry name" value="Gln-tRNA-synth_Ib_RNA-bd_N_1"/>
</dbReference>
<feature type="domain" description="Glutamyl/glutaminyl-tRNA synthetase class Ib anti-codon binding" evidence="13">
    <location>
        <begin position="568"/>
        <end position="668"/>
    </location>
</feature>
<evidence type="ECO:0000313" key="18">
    <source>
        <dbReference type="Proteomes" id="UP000277580"/>
    </source>
</evidence>
<evidence type="ECO:0000259" key="14">
    <source>
        <dbReference type="Pfam" id="PF04557"/>
    </source>
</evidence>
<evidence type="ECO:0000313" key="17">
    <source>
        <dbReference type="EMBL" id="RPB13354.1"/>
    </source>
</evidence>
<comment type="catalytic activity">
    <reaction evidence="9">
        <text>tRNA(Gln) + L-glutamine + ATP = L-glutaminyl-tRNA(Gln) + AMP + diphosphate</text>
        <dbReference type="Rhea" id="RHEA:20121"/>
        <dbReference type="Rhea" id="RHEA-COMP:9662"/>
        <dbReference type="Rhea" id="RHEA-COMP:9681"/>
        <dbReference type="ChEBI" id="CHEBI:30616"/>
        <dbReference type="ChEBI" id="CHEBI:33019"/>
        <dbReference type="ChEBI" id="CHEBI:58359"/>
        <dbReference type="ChEBI" id="CHEBI:78442"/>
        <dbReference type="ChEBI" id="CHEBI:78521"/>
        <dbReference type="ChEBI" id="CHEBI:456215"/>
        <dbReference type="EC" id="6.1.1.18"/>
    </reaction>
</comment>
<dbReference type="InterPro" id="IPR050132">
    <property type="entry name" value="Gln/Glu-tRNA_Ligase"/>
</dbReference>
<evidence type="ECO:0000256" key="1">
    <source>
        <dbReference type="ARBA" id="ARBA00005594"/>
    </source>
</evidence>
<evidence type="ECO:0000259" key="16">
    <source>
        <dbReference type="Pfam" id="PF20974"/>
    </source>
</evidence>
<dbReference type="PANTHER" id="PTHR43097:SF4">
    <property type="entry name" value="GLUTAMINE--TRNA LIGASE"/>
    <property type="match status" value="1"/>
</dbReference>
<dbReference type="FunFam" id="2.40.240.10:FF:000007">
    <property type="entry name" value="Glutamine--tRNA ligase"/>
    <property type="match status" value="1"/>
</dbReference>
<evidence type="ECO:0000259" key="13">
    <source>
        <dbReference type="Pfam" id="PF03950"/>
    </source>
</evidence>
<dbReference type="GO" id="GO:0006425">
    <property type="term" value="P:glutaminyl-tRNA aminoacylation"/>
    <property type="evidence" value="ECO:0007669"/>
    <property type="project" value="InterPro"/>
</dbReference>
<feature type="domain" description="tRNA synthetases class I (E and Q) anti-codon binding" evidence="16">
    <location>
        <begin position="680"/>
        <end position="741"/>
    </location>
</feature>
<dbReference type="PANTHER" id="PTHR43097">
    <property type="entry name" value="GLUTAMINE-TRNA LIGASE"/>
    <property type="match status" value="1"/>
</dbReference>
<dbReference type="InterPro" id="IPR049437">
    <property type="entry name" value="tRNA-synt_1c_C2"/>
</dbReference>
<dbReference type="FunFam" id="1.10.10.2420:FF:000001">
    <property type="entry name" value="Glutamine--tRNA ligase cytoplasmic"/>
    <property type="match status" value="1"/>
</dbReference>
<name>A0A3N4KRX1_9PEZI</name>
<dbReference type="OrthoDB" id="10250478at2759"/>
<evidence type="ECO:0000259" key="15">
    <source>
        <dbReference type="Pfam" id="PF04558"/>
    </source>
</evidence>
<reference evidence="17 18" key="1">
    <citation type="journal article" date="2018" name="Nat. Ecol. Evol.">
        <title>Pezizomycetes genomes reveal the molecular basis of ectomycorrhizal truffle lifestyle.</title>
        <authorList>
            <person name="Murat C."/>
            <person name="Payen T."/>
            <person name="Noel B."/>
            <person name="Kuo A."/>
            <person name="Morin E."/>
            <person name="Chen J."/>
            <person name="Kohler A."/>
            <person name="Krizsan K."/>
            <person name="Balestrini R."/>
            <person name="Da Silva C."/>
            <person name="Montanini B."/>
            <person name="Hainaut M."/>
            <person name="Levati E."/>
            <person name="Barry K.W."/>
            <person name="Belfiori B."/>
            <person name="Cichocki N."/>
            <person name="Clum A."/>
            <person name="Dockter R.B."/>
            <person name="Fauchery L."/>
            <person name="Guy J."/>
            <person name="Iotti M."/>
            <person name="Le Tacon F."/>
            <person name="Lindquist E.A."/>
            <person name="Lipzen A."/>
            <person name="Malagnac F."/>
            <person name="Mello A."/>
            <person name="Molinier V."/>
            <person name="Miyauchi S."/>
            <person name="Poulain J."/>
            <person name="Riccioni C."/>
            <person name="Rubini A."/>
            <person name="Sitrit Y."/>
            <person name="Splivallo R."/>
            <person name="Traeger S."/>
            <person name="Wang M."/>
            <person name="Zifcakova L."/>
            <person name="Wipf D."/>
            <person name="Zambonelli A."/>
            <person name="Paolocci F."/>
            <person name="Nowrousian M."/>
            <person name="Ottonello S."/>
            <person name="Baldrian P."/>
            <person name="Spatafora J.W."/>
            <person name="Henrissat B."/>
            <person name="Nagy L.G."/>
            <person name="Aury J.M."/>
            <person name="Wincker P."/>
            <person name="Grigoriev I.V."/>
            <person name="Bonfante P."/>
            <person name="Martin F.M."/>
        </authorList>
    </citation>
    <scope>NUCLEOTIDE SEQUENCE [LARGE SCALE GENOMIC DNA]</scope>
    <source>
        <strain evidence="17 18">CCBAS932</strain>
    </source>
</reference>
<dbReference type="FunFam" id="2.40.240.10:FF:000015">
    <property type="entry name" value="Glutaminyl-tRNA synthetase"/>
    <property type="match status" value="1"/>
</dbReference>
<dbReference type="Gene3D" id="3.40.50.620">
    <property type="entry name" value="HUPs"/>
    <property type="match status" value="1"/>
</dbReference>
<evidence type="ECO:0000256" key="10">
    <source>
        <dbReference type="RuleBase" id="RU363037"/>
    </source>
</evidence>
<keyword evidence="7 10" id="KW-0030">Aminoacyl-tRNA synthetase</keyword>
<dbReference type="InterPro" id="IPR000924">
    <property type="entry name" value="Glu/Gln-tRNA-synth"/>
</dbReference>
<dbReference type="InterPro" id="IPR007639">
    <property type="entry name" value="Gln-tRNA-synth_Ib_RNA-bd_N"/>
</dbReference>
<dbReference type="Pfam" id="PF04558">
    <property type="entry name" value="tRNA_synt_1c_R1"/>
    <property type="match status" value="1"/>
</dbReference>
<feature type="domain" description="Glutamyl/glutaminyl-tRNA synthetase class Ib catalytic" evidence="12">
    <location>
        <begin position="254"/>
        <end position="564"/>
    </location>
</feature>
<dbReference type="Gene3D" id="1.10.10.2420">
    <property type="match status" value="1"/>
</dbReference>
<evidence type="ECO:0000256" key="6">
    <source>
        <dbReference type="ARBA" id="ARBA00022917"/>
    </source>
</evidence>
<dbReference type="EC" id="6.1.1.18" evidence="2"/>
<keyword evidence="6 10" id="KW-0648">Protein biosynthesis</keyword>
<dbReference type="NCBIfam" id="TIGR00440">
    <property type="entry name" value="glnS"/>
    <property type="match status" value="1"/>
</dbReference>
<feature type="region of interest" description="Disordered" evidence="11">
    <location>
        <begin position="183"/>
        <end position="207"/>
    </location>
</feature>
<dbReference type="FunFam" id="3.40.50.620:FF:000183">
    <property type="entry name" value="Glutaminyl-tRNA synthetase"/>
    <property type="match status" value="1"/>
</dbReference>
<comment type="similarity">
    <text evidence="1 10">Belongs to the class-I aminoacyl-tRNA synthetase family.</text>
</comment>
<evidence type="ECO:0000256" key="11">
    <source>
        <dbReference type="SAM" id="MobiDB-lite"/>
    </source>
</evidence>
<dbReference type="AlphaFoldDB" id="A0A3N4KRX1"/>
<evidence type="ECO:0000256" key="3">
    <source>
        <dbReference type="ARBA" id="ARBA00022598"/>
    </source>
</evidence>
<dbReference type="EMBL" id="ML119123">
    <property type="protein sequence ID" value="RPB13354.1"/>
    <property type="molecule type" value="Genomic_DNA"/>
</dbReference>
<feature type="domain" description="Glutaminyl-tRNA synthetase class Ib non-specific RNA-binding" evidence="15">
    <location>
        <begin position="8"/>
        <end position="168"/>
    </location>
</feature>
<evidence type="ECO:0000259" key="12">
    <source>
        <dbReference type="Pfam" id="PF00749"/>
    </source>
</evidence>
<dbReference type="Gene3D" id="1.10.8.1290">
    <property type="entry name" value="Glutaminyl-tRNA synthetase, non-specific RNA binding region part 1, domain 1"/>
    <property type="match status" value="1"/>
</dbReference>
<proteinExistence type="inferred from homology"/>
<dbReference type="InterPro" id="IPR014729">
    <property type="entry name" value="Rossmann-like_a/b/a_fold"/>
</dbReference>
<dbReference type="Pfam" id="PF20974">
    <property type="entry name" value="tRNA-synt_1c_C2"/>
    <property type="match status" value="1"/>
</dbReference>
<evidence type="ECO:0000256" key="8">
    <source>
        <dbReference type="ARBA" id="ARBA00030466"/>
    </source>
</evidence>
<dbReference type="InterPro" id="IPR020058">
    <property type="entry name" value="Glu/Gln-tRNA-synth_Ib_cat-dom"/>
</dbReference>
<dbReference type="GO" id="GO:0005524">
    <property type="term" value="F:ATP binding"/>
    <property type="evidence" value="ECO:0007669"/>
    <property type="project" value="UniProtKB-KW"/>
</dbReference>
<evidence type="ECO:0000256" key="4">
    <source>
        <dbReference type="ARBA" id="ARBA00022741"/>
    </source>
</evidence>
<dbReference type="InterPro" id="IPR011035">
    <property type="entry name" value="Ribosomal_bL25/Gln-tRNA_synth"/>
</dbReference>